<proteinExistence type="predicted"/>
<feature type="modified residue" description="4-aspartylphosphate" evidence="3">
    <location>
        <position position="51"/>
    </location>
</feature>
<sequence length="214" mass="22969">MLIADDQRTFADLLEHALSSQERLECAGVVGSTAAAVAFVASDEPDLVIMDVHFAGETRDGIDATAQIKRLRPATDVVLLTGHADRTVLRRAAEAGACAVMPKDGSLPDLLGALLGVRDGGLVVHPRLLQSLMREPSEVPRQRPRLSGREVEVLSMLAIGLDVRSISEHLGISLNTCRGYVKGLLSKLQAHSQLEAVVIARRDGLLDAEPTWQS</sequence>
<dbReference type="AlphaFoldDB" id="A0A975Y1I8"/>
<gene>
    <name evidence="6" type="ORF">KRR39_06650</name>
</gene>
<dbReference type="GO" id="GO:0006355">
    <property type="term" value="P:regulation of DNA-templated transcription"/>
    <property type="evidence" value="ECO:0007669"/>
    <property type="project" value="InterPro"/>
</dbReference>
<accession>A0A975Y1I8</accession>
<dbReference type="GO" id="GO:0000160">
    <property type="term" value="P:phosphorelay signal transduction system"/>
    <property type="evidence" value="ECO:0007669"/>
    <property type="project" value="InterPro"/>
</dbReference>
<keyword evidence="1 3" id="KW-0597">Phosphoprotein</keyword>
<reference evidence="6" key="1">
    <citation type="submission" date="2021-06" db="EMBL/GenBank/DDBJ databases">
        <title>Complete genome sequence of Nocardioides sp. G188.</title>
        <authorList>
            <person name="Im W.-T."/>
        </authorList>
    </citation>
    <scope>NUCLEOTIDE SEQUENCE</scope>
    <source>
        <strain evidence="6">G188</strain>
    </source>
</reference>
<feature type="domain" description="Response regulatory" evidence="5">
    <location>
        <begin position="1"/>
        <end position="118"/>
    </location>
</feature>
<keyword evidence="7" id="KW-1185">Reference proteome</keyword>
<dbReference type="KEGG" id="nps:KRR39_06650"/>
<evidence type="ECO:0000313" key="6">
    <source>
        <dbReference type="EMBL" id="QWZ09439.1"/>
    </source>
</evidence>
<dbReference type="PROSITE" id="PS50043">
    <property type="entry name" value="HTH_LUXR_2"/>
    <property type="match status" value="1"/>
</dbReference>
<dbReference type="CDD" id="cd17535">
    <property type="entry name" value="REC_NarL-like"/>
    <property type="match status" value="1"/>
</dbReference>
<organism evidence="6 7">
    <name type="scientific">Nocardioides panacis</name>
    <dbReference type="NCBI Taxonomy" id="2849501"/>
    <lineage>
        <taxon>Bacteria</taxon>
        <taxon>Bacillati</taxon>
        <taxon>Actinomycetota</taxon>
        <taxon>Actinomycetes</taxon>
        <taxon>Propionibacteriales</taxon>
        <taxon>Nocardioidaceae</taxon>
        <taxon>Nocardioides</taxon>
    </lineage>
</organism>
<dbReference type="InterPro" id="IPR058245">
    <property type="entry name" value="NreC/VraR/RcsB-like_REC"/>
</dbReference>
<dbReference type="PROSITE" id="PS50110">
    <property type="entry name" value="RESPONSE_REGULATORY"/>
    <property type="match status" value="1"/>
</dbReference>
<dbReference type="RefSeq" id="WP_216941285.1">
    <property type="nucleotide sequence ID" value="NZ_CP077062.1"/>
</dbReference>
<protein>
    <submittedName>
        <fullName evidence="6">Response regulator transcription factor</fullName>
    </submittedName>
</protein>
<keyword evidence="2" id="KW-0238">DNA-binding</keyword>
<dbReference type="SMART" id="SM00421">
    <property type="entry name" value="HTH_LUXR"/>
    <property type="match status" value="1"/>
</dbReference>
<dbReference type="InterPro" id="IPR001789">
    <property type="entry name" value="Sig_transdc_resp-reg_receiver"/>
</dbReference>
<dbReference type="EMBL" id="CP077062">
    <property type="protein sequence ID" value="QWZ09439.1"/>
    <property type="molecule type" value="Genomic_DNA"/>
</dbReference>
<evidence type="ECO:0000256" key="2">
    <source>
        <dbReference type="ARBA" id="ARBA00023125"/>
    </source>
</evidence>
<dbReference type="Pfam" id="PF00072">
    <property type="entry name" value="Response_reg"/>
    <property type="match status" value="1"/>
</dbReference>
<dbReference type="InterPro" id="IPR000792">
    <property type="entry name" value="Tscrpt_reg_LuxR_C"/>
</dbReference>
<evidence type="ECO:0000313" key="7">
    <source>
        <dbReference type="Proteomes" id="UP000683575"/>
    </source>
</evidence>
<evidence type="ECO:0000259" key="4">
    <source>
        <dbReference type="PROSITE" id="PS50043"/>
    </source>
</evidence>
<dbReference type="CDD" id="cd06170">
    <property type="entry name" value="LuxR_C_like"/>
    <property type="match status" value="1"/>
</dbReference>
<evidence type="ECO:0000256" key="1">
    <source>
        <dbReference type="ARBA" id="ARBA00022553"/>
    </source>
</evidence>
<name>A0A975Y1I8_9ACTN</name>
<dbReference type="Pfam" id="PF00196">
    <property type="entry name" value="GerE"/>
    <property type="match status" value="1"/>
</dbReference>
<dbReference type="SMART" id="SM00448">
    <property type="entry name" value="REC"/>
    <property type="match status" value="1"/>
</dbReference>
<evidence type="ECO:0000256" key="3">
    <source>
        <dbReference type="PROSITE-ProRule" id="PRU00169"/>
    </source>
</evidence>
<feature type="domain" description="HTH luxR-type" evidence="4">
    <location>
        <begin position="139"/>
        <end position="204"/>
    </location>
</feature>
<evidence type="ECO:0000259" key="5">
    <source>
        <dbReference type="PROSITE" id="PS50110"/>
    </source>
</evidence>
<dbReference type="GO" id="GO:0003677">
    <property type="term" value="F:DNA binding"/>
    <property type="evidence" value="ECO:0007669"/>
    <property type="project" value="UniProtKB-KW"/>
</dbReference>
<dbReference type="Proteomes" id="UP000683575">
    <property type="component" value="Chromosome"/>
</dbReference>
<dbReference type="InterPro" id="IPR039420">
    <property type="entry name" value="WalR-like"/>
</dbReference>
<dbReference type="PANTHER" id="PTHR43214">
    <property type="entry name" value="TWO-COMPONENT RESPONSE REGULATOR"/>
    <property type="match status" value="1"/>
</dbReference>